<evidence type="ECO:0000313" key="3">
    <source>
        <dbReference type="EMBL" id="MDL5055950.1"/>
    </source>
</evidence>
<dbReference type="NCBIfam" id="TIGR02595">
    <property type="entry name" value="PEP_CTERM"/>
    <property type="match status" value="1"/>
</dbReference>
<feature type="domain" description="Ice-binding protein C-terminal" evidence="2">
    <location>
        <begin position="204"/>
        <end position="228"/>
    </location>
</feature>
<dbReference type="Proteomes" id="UP001230986">
    <property type="component" value="Unassembled WGS sequence"/>
</dbReference>
<organism evidence="3 4">
    <name type="scientific">Geitlerinema calcuttense NRMC-F 0142</name>
    <dbReference type="NCBI Taxonomy" id="2922238"/>
    <lineage>
        <taxon>Bacteria</taxon>
        <taxon>Bacillati</taxon>
        <taxon>Cyanobacteriota</taxon>
        <taxon>Cyanophyceae</taxon>
        <taxon>Geitlerinematales</taxon>
        <taxon>Geitlerinemataceae</taxon>
        <taxon>Geitlerinema</taxon>
    </lineage>
</organism>
<keyword evidence="1" id="KW-0732">Signal</keyword>
<accession>A0ABT7LX42</accession>
<keyword evidence="4" id="KW-1185">Reference proteome</keyword>
<sequence length="233" mass="25244">MNAKLFAGLTTTAAALTLMSMAAPAEALSLTSSNFGNSGIIFDQDTEVEFTFWESHGKYKSIFGIIDTLSGQKFDLFSETRGYNPGSGEANDWKLTPEYIAVNPEFLSEPFKAVFKFTAGITYQLAYWGSNHTVDASAAKFQYDGTHTYLTTGPNWKGPQEFNTLTVDGSVIIGMEDGWERANKRGEGDFNDFIVSARLVSAADVPEPTATLALLGVGSAGLFGLRRRAQSSI</sequence>
<proteinExistence type="predicted"/>
<evidence type="ECO:0000313" key="4">
    <source>
        <dbReference type="Proteomes" id="UP001230986"/>
    </source>
</evidence>
<feature type="chain" id="PRO_5046705412" evidence="1">
    <location>
        <begin position="28"/>
        <end position="233"/>
    </location>
</feature>
<feature type="signal peptide" evidence="1">
    <location>
        <begin position="1"/>
        <end position="27"/>
    </location>
</feature>
<comment type="caution">
    <text evidence="3">The sequence shown here is derived from an EMBL/GenBank/DDBJ whole genome shotgun (WGS) entry which is preliminary data.</text>
</comment>
<evidence type="ECO:0000259" key="2">
    <source>
        <dbReference type="Pfam" id="PF07589"/>
    </source>
</evidence>
<protein>
    <submittedName>
        <fullName evidence="3">PEP-CTERM sorting domain-containing protein</fullName>
    </submittedName>
</protein>
<dbReference type="Pfam" id="PF07589">
    <property type="entry name" value="PEP-CTERM"/>
    <property type="match status" value="1"/>
</dbReference>
<reference evidence="3 4" key="1">
    <citation type="submission" date="2023-06" db="EMBL/GenBank/DDBJ databases">
        <title>Whole genome sequence of Oscillatoria calcuttensis NRMC-F 0142.</title>
        <authorList>
            <person name="Shakena Fathima T."/>
            <person name="Muralitharan G."/>
            <person name="Thajuddin N."/>
        </authorList>
    </citation>
    <scope>NUCLEOTIDE SEQUENCE [LARGE SCALE GENOMIC DNA]</scope>
    <source>
        <strain evidence="3 4">NRMC-F 0142</strain>
    </source>
</reference>
<dbReference type="RefSeq" id="WP_284476846.1">
    <property type="nucleotide sequence ID" value="NZ_JASVEJ010000002.1"/>
</dbReference>
<name>A0ABT7LX42_9CYAN</name>
<evidence type="ECO:0000256" key="1">
    <source>
        <dbReference type="SAM" id="SignalP"/>
    </source>
</evidence>
<dbReference type="InterPro" id="IPR013424">
    <property type="entry name" value="Ice-binding_C"/>
</dbReference>
<dbReference type="EMBL" id="JASVEJ010000002">
    <property type="protein sequence ID" value="MDL5055950.1"/>
    <property type="molecule type" value="Genomic_DNA"/>
</dbReference>
<gene>
    <name evidence="3" type="ORF">QQ055_00410</name>
</gene>